<name>A0A0C3LBW9_9AGAM</name>
<dbReference type="HOGENOM" id="CLU_196996_0_0_1"/>
<accession>A0A0C3LBW9</accession>
<evidence type="ECO:0000256" key="1">
    <source>
        <dbReference type="SAM" id="MobiDB-lite"/>
    </source>
</evidence>
<reference evidence="3" key="2">
    <citation type="submission" date="2015-01" db="EMBL/GenBank/DDBJ databases">
        <title>Evolutionary Origins and Diversification of the Mycorrhizal Mutualists.</title>
        <authorList>
            <consortium name="DOE Joint Genome Institute"/>
            <consortium name="Mycorrhizal Genomics Consortium"/>
            <person name="Kohler A."/>
            <person name="Kuo A."/>
            <person name="Nagy L.G."/>
            <person name="Floudas D."/>
            <person name="Copeland A."/>
            <person name="Barry K.W."/>
            <person name="Cichocki N."/>
            <person name="Veneault-Fourrey C."/>
            <person name="LaButti K."/>
            <person name="Lindquist E.A."/>
            <person name="Lipzen A."/>
            <person name="Lundell T."/>
            <person name="Morin E."/>
            <person name="Murat C."/>
            <person name="Riley R."/>
            <person name="Ohm R."/>
            <person name="Sun H."/>
            <person name="Tunlid A."/>
            <person name="Henrissat B."/>
            <person name="Grigoriev I.V."/>
            <person name="Hibbett D.S."/>
            <person name="Martin F."/>
        </authorList>
    </citation>
    <scope>NUCLEOTIDE SEQUENCE [LARGE SCALE GENOMIC DNA]</scope>
    <source>
        <strain evidence="3">MUT 4182</strain>
    </source>
</reference>
<feature type="compositionally biased region" description="Low complexity" evidence="1">
    <location>
        <begin position="16"/>
        <end position="31"/>
    </location>
</feature>
<organism evidence="2 3">
    <name type="scientific">Tulasnella calospora MUT 4182</name>
    <dbReference type="NCBI Taxonomy" id="1051891"/>
    <lineage>
        <taxon>Eukaryota</taxon>
        <taxon>Fungi</taxon>
        <taxon>Dikarya</taxon>
        <taxon>Basidiomycota</taxon>
        <taxon>Agaricomycotina</taxon>
        <taxon>Agaricomycetes</taxon>
        <taxon>Cantharellales</taxon>
        <taxon>Tulasnellaceae</taxon>
        <taxon>Tulasnella</taxon>
    </lineage>
</organism>
<proteinExistence type="predicted"/>
<evidence type="ECO:0000313" key="3">
    <source>
        <dbReference type="Proteomes" id="UP000054248"/>
    </source>
</evidence>
<reference evidence="2 3" key="1">
    <citation type="submission" date="2014-04" db="EMBL/GenBank/DDBJ databases">
        <authorList>
            <consortium name="DOE Joint Genome Institute"/>
            <person name="Kuo A."/>
            <person name="Girlanda M."/>
            <person name="Perotto S."/>
            <person name="Kohler A."/>
            <person name="Nagy L.G."/>
            <person name="Floudas D."/>
            <person name="Copeland A."/>
            <person name="Barry K.W."/>
            <person name="Cichocki N."/>
            <person name="Veneault-Fourrey C."/>
            <person name="LaButti K."/>
            <person name="Lindquist E.A."/>
            <person name="Lipzen A."/>
            <person name="Lundell T."/>
            <person name="Morin E."/>
            <person name="Murat C."/>
            <person name="Sun H."/>
            <person name="Tunlid A."/>
            <person name="Henrissat B."/>
            <person name="Grigoriev I.V."/>
            <person name="Hibbett D.S."/>
            <person name="Martin F."/>
            <person name="Nordberg H.P."/>
            <person name="Cantor M.N."/>
            <person name="Hua S.X."/>
        </authorList>
    </citation>
    <scope>NUCLEOTIDE SEQUENCE [LARGE SCALE GENOMIC DNA]</scope>
    <source>
        <strain evidence="2 3">MUT 4182</strain>
    </source>
</reference>
<dbReference type="AlphaFoldDB" id="A0A0C3LBW9"/>
<dbReference type="Proteomes" id="UP000054248">
    <property type="component" value="Unassembled WGS sequence"/>
</dbReference>
<dbReference type="OrthoDB" id="10511592at2759"/>
<protein>
    <submittedName>
        <fullName evidence="2">Uncharacterized protein</fullName>
    </submittedName>
</protein>
<feature type="region of interest" description="Disordered" evidence="1">
    <location>
        <begin position="16"/>
        <end position="53"/>
    </location>
</feature>
<keyword evidence="3" id="KW-1185">Reference proteome</keyword>
<evidence type="ECO:0000313" key="2">
    <source>
        <dbReference type="EMBL" id="KIO31388.1"/>
    </source>
</evidence>
<dbReference type="EMBL" id="KN822963">
    <property type="protein sequence ID" value="KIO31388.1"/>
    <property type="molecule type" value="Genomic_DNA"/>
</dbReference>
<gene>
    <name evidence="2" type="ORF">M407DRAFT_241790</name>
</gene>
<sequence>MVQQKARQTQAALEAAQLNAAASNPPSSLQSEEFRLSQQWHAAQPPPPPEAMAYINTDQEEYDGDPDDIDAQIAWALSH</sequence>